<evidence type="ECO:0000313" key="1">
    <source>
        <dbReference type="EMBL" id="CDG96678.1"/>
    </source>
</evidence>
<accession>A0A077NE53</accession>
<sequence length="111" mass="13091">MDNFVDEIFDDEFFRQEHEFTSPDGNSRKLVCIVFPAGEDDLKILPEGDRYNPTVKVLTQEEVKVKDLLFWNGYRWRIVSNARWNDYGYYDSLATRYEGSQTDDSDGFEIT</sequence>
<reference evidence="1" key="1">
    <citation type="submission" date="2013-07" db="EMBL/GenBank/DDBJ databases">
        <title>Sub-species coevolution in mutualistic symbiosis.</title>
        <authorList>
            <person name="Murfin K."/>
            <person name="Klassen J."/>
            <person name="Lee M."/>
            <person name="Forst S."/>
            <person name="Stock P."/>
            <person name="Goodrich-Blair H."/>
        </authorList>
    </citation>
    <scope>NUCLEOTIDE SEQUENCE [LARGE SCALE GENOMIC DNA]</scope>
    <source>
        <strain evidence="1">Puntauvense</strain>
    </source>
</reference>
<dbReference type="EMBL" id="CBSW010000134">
    <property type="protein sequence ID" value="CDG96678.1"/>
    <property type="molecule type" value="Genomic_DNA"/>
</dbReference>
<dbReference type="Proteomes" id="UP000028511">
    <property type="component" value="Unassembled WGS sequence"/>
</dbReference>
<evidence type="ECO:0000313" key="2">
    <source>
        <dbReference type="Proteomes" id="UP000028511"/>
    </source>
</evidence>
<dbReference type="RefSeq" id="WP_230580053.1">
    <property type="nucleotide sequence ID" value="NZ_CAWLWN010000188.1"/>
</dbReference>
<protein>
    <recommendedName>
        <fullName evidence="3">Phage protein</fullName>
    </recommendedName>
</protein>
<dbReference type="HOGENOM" id="CLU_2157407_0_0_6"/>
<evidence type="ECO:0008006" key="3">
    <source>
        <dbReference type="Google" id="ProtNLM"/>
    </source>
</evidence>
<comment type="caution">
    <text evidence="1">The sequence shown here is derived from an EMBL/GenBank/DDBJ whole genome shotgun (WGS) entry which is preliminary data.</text>
</comment>
<gene>
    <name evidence="1" type="ORF">XBP1_2190024</name>
</gene>
<organism evidence="1 2">
    <name type="scientific">Xenorhabdus bovienii str. puntauvense</name>
    <dbReference type="NCBI Taxonomy" id="1398201"/>
    <lineage>
        <taxon>Bacteria</taxon>
        <taxon>Pseudomonadati</taxon>
        <taxon>Pseudomonadota</taxon>
        <taxon>Gammaproteobacteria</taxon>
        <taxon>Enterobacterales</taxon>
        <taxon>Morganellaceae</taxon>
        <taxon>Xenorhabdus</taxon>
    </lineage>
</organism>
<dbReference type="AlphaFoldDB" id="A0A077NE53"/>
<proteinExistence type="predicted"/>
<name>A0A077NE53_XENBV</name>